<dbReference type="SUPFAM" id="SSF52467">
    <property type="entry name" value="DHS-like NAD/FAD-binding domain"/>
    <property type="match status" value="1"/>
</dbReference>
<sequence length="295" mass="34840">MMTYPFIETYCRKMPIRESYSRRLAELRHALDRAEYVVIGAGAGLSAAAGLEYSGRRFMDHFGDFIRRYGFTDLYTSSFYPFKTEEERWAYWARHIRQNRYDEAGTKLYRMLLQAVERKEWFVITTNVDGQFEKAGFDRERIFAVQGDYAYLQCAKACHDKLYYNEALVREMSQNTENCRIPASLVPRCPVCGGAMEVNLRKDDHFVQDAHWYECHERYQAFMQKACRRNTLLLELGVGYNTPTIIRFPFERMASQADNITLVRINRDYAEKQVPVRSFIPFREDMKKIVTDILK</sequence>
<evidence type="ECO:0000256" key="1">
    <source>
        <dbReference type="ARBA" id="ARBA00012928"/>
    </source>
</evidence>
<feature type="binding site" evidence="4">
    <location>
        <position position="154"/>
    </location>
    <ligand>
        <name>Zn(2+)</name>
        <dbReference type="ChEBI" id="CHEBI:29105"/>
    </ligand>
</feature>
<proteinExistence type="predicted"/>
<feature type="binding site" evidence="4">
    <location>
        <position position="189"/>
    </location>
    <ligand>
        <name>Zn(2+)</name>
        <dbReference type="ChEBI" id="CHEBI:29105"/>
    </ligand>
</feature>
<dbReference type="GO" id="GO:0070403">
    <property type="term" value="F:NAD+ binding"/>
    <property type="evidence" value="ECO:0007669"/>
    <property type="project" value="InterPro"/>
</dbReference>
<evidence type="ECO:0000313" key="6">
    <source>
        <dbReference type="EMBL" id="HJF71803.1"/>
    </source>
</evidence>
<accession>A0A921H6N1</accession>
<keyword evidence="4" id="KW-0479">Metal-binding</keyword>
<comment type="caution">
    <text evidence="4">Lacks conserved residue(s) required for the propagation of feature annotation.</text>
</comment>
<keyword evidence="2" id="KW-0808">Transferase</keyword>
<evidence type="ECO:0000259" key="5">
    <source>
        <dbReference type="PROSITE" id="PS50305"/>
    </source>
</evidence>
<reference evidence="6" key="1">
    <citation type="journal article" date="2021" name="PeerJ">
        <title>Extensive microbial diversity within the chicken gut microbiome revealed by metagenomics and culture.</title>
        <authorList>
            <person name="Gilroy R."/>
            <person name="Ravi A."/>
            <person name="Getino M."/>
            <person name="Pursley I."/>
            <person name="Horton D.L."/>
            <person name="Alikhan N.F."/>
            <person name="Baker D."/>
            <person name="Gharbi K."/>
            <person name="Hall N."/>
            <person name="Watson M."/>
            <person name="Adriaenssens E.M."/>
            <person name="Foster-Nyarko E."/>
            <person name="Jarju S."/>
            <person name="Secka A."/>
            <person name="Antonio M."/>
            <person name="Oren A."/>
            <person name="Chaudhuri R.R."/>
            <person name="La Ragione R."/>
            <person name="Hildebrand F."/>
            <person name="Pallen M.J."/>
        </authorList>
    </citation>
    <scope>NUCLEOTIDE SEQUENCE</scope>
    <source>
        <strain evidence="6">6966</strain>
    </source>
</reference>
<keyword evidence="3" id="KW-0520">NAD</keyword>
<dbReference type="InterPro" id="IPR050134">
    <property type="entry name" value="NAD-dep_sirtuin_deacylases"/>
</dbReference>
<dbReference type="Gene3D" id="3.30.1600.10">
    <property type="entry name" value="SIR2/SIRT2 'Small Domain"/>
    <property type="match status" value="1"/>
</dbReference>
<dbReference type="PANTHER" id="PTHR11085:SF10">
    <property type="entry name" value="NAD-DEPENDENT PROTEIN DEACYLASE SIRTUIN-5, MITOCHONDRIAL-RELATED"/>
    <property type="match status" value="1"/>
</dbReference>
<dbReference type="InterPro" id="IPR026590">
    <property type="entry name" value="Ssirtuin_cat_dom"/>
</dbReference>
<dbReference type="GO" id="GO:0046872">
    <property type="term" value="F:metal ion binding"/>
    <property type="evidence" value="ECO:0007669"/>
    <property type="project" value="UniProtKB-KW"/>
</dbReference>
<dbReference type="AlphaFoldDB" id="A0A921H6N1"/>
<comment type="caution">
    <text evidence="6">The sequence shown here is derived from an EMBL/GenBank/DDBJ whole genome shotgun (WGS) entry which is preliminary data.</text>
</comment>
<evidence type="ECO:0000256" key="2">
    <source>
        <dbReference type="ARBA" id="ARBA00022679"/>
    </source>
</evidence>
<dbReference type="InterPro" id="IPR029035">
    <property type="entry name" value="DHS-like_NAD/FAD-binding_dom"/>
</dbReference>
<dbReference type="Proteomes" id="UP000742098">
    <property type="component" value="Unassembled WGS sequence"/>
</dbReference>
<dbReference type="InterPro" id="IPR026591">
    <property type="entry name" value="Sirtuin_cat_small_dom_sf"/>
</dbReference>
<name>A0A921H6N1_9BACT</name>
<dbReference type="Gene3D" id="3.40.50.1220">
    <property type="entry name" value="TPP-binding domain"/>
    <property type="match status" value="1"/>
</dbReference>
<dbReference type="GO" id="GO:0017136">
    <property type="term" value="F:histone deacetylase activity, NAD-dependent"/>
    <property type="evidence" value="ECO:0007669"/>
    <property type="project" value="TreeGrafter"/>
</dbReference>
<reference evidence="6" key="2">
    <citation type="submission" date="2021-09" db="EMBL/GenBank/DDBJ databases">
        <authorList>
            <person name="Gilroy R."/>
        </authorList>
    </citation>
    <scope>NUCLEOTIDE SEQUENCE</scope>
    <source>
        <strain evidence="6">6966</strain>
    </source>
</reference>
<evidence type="ECO:0000313" key="7">
    <source>
        <dbReference type="Proteomes" id="UP000742098"/>
    </source>
</evidence>
<dbReference type="EC" id="2.3.1.286" evidence="1"/>
<feature type="binding site" evidence="4">
    <location>
        <position position="158"/>
    </location>
    <ligand>
        <name>Zn(2+)</name>
        <dbReference type="ChEBI" id="CHEBI:29105"/>
    </ligand>
</feature>
<gene>
    <name evidence="6" type="ORF">K8V05_13705</name>
</gene>
<dbReference type="PANTHER" id="PTHR11085">
    <property type="entry name" value="NAD-DEPENDENT PROTEIN DEACYLASE SIRTUIN-5, MITOCHONDRIAL-RELATED"/>
    <property type="match status" value="1"/>
</dbReference>
<dbReference type="InterPro" id="IPR003000">
    <property type="entry name" value="Sirtuin"/>
</dbReference>
<protein>
    <recommendedName>
        <fullName evidence="1">protein acetyllysine N-acetyltransferase</fullName>
        <ecNumber evidence="1">2.3.1.286</ecNumber>
    </recommendedName>
</protein>
<dbReference type="PROSITE" id="PS50305">
    <property type="entry name" value="SIRTUIN"/>
    <property type="match status" value="1"/>
</dbReference>
<feature type="binding site" evidence="4">
    <location>
        <position position="192"/>
    </location>
    <ligand>
        <name>Zn(2+)</name>
        <dbReference type="ChEBI" id="CHEBI:29105"/>
    </ligand>
</feature>
<evidence type="ECO:0000256" key="3">
    <source>
        <dbReference type="ARBA" id="ARBA00023027"/>
    </source>
</evidence>
<dbReference type="EMBL" id="DYVS01000258">
    <property type="protein sequence ID" value="HJF71803.1"/>
    <property type="molecule type" value="Genomic_DNA"/>
</dbReference>
<dbReference type="Pfam" id="PF02146">
    <property type="entry name" value="SIR2"/>
    <property type="match status" value="1"/>
</dbReference>
<evidence type="ECO:0000256" key="4">
    <source>
        <dbReference type="PROSITE-ProRule" id="PRU00236"/>
    </source>
</evidence>
<keyword evidence="4" id="KW-0862">Zinc</keyword>
<organism evidence="6 7">
    <name type="scientific">Butyricimonas virosa</name>
    <dbReference type="NCBI Taxonomy" id="544645"/>
    <lineage>
        <taxon>Bacteria</taxon>
        <taxon>Pseudomonadati</taxon>
        <taxon>Bacteroidota</taxon>
        <taxon>Bacteroidia</taxon>
        <taxon>Bacteroidales</taxon>
        <taxon>Odoribacteraceae</taxon>
        <taxon>Butyricimonas</taxon>
    </lineage>
</organism>
<feature type="domain" description="Deacetylase sirtuin-type" evidence="5">
    <location>
        <begin position="17"/>
        <end position="295"/>
    </location>
</feature>